<evidence type="ECO:0000313" key="2">
    <source>
        <dbReference type="EMBL" id="SMQ55776.1"/>
    </source>
</evidence>
<evidence type="ECO:0000313" key="3">
    <source>
        <dbReference type="Proteomes" id="UP000215127"/>
    </source>
</evidence>
<feature type="chain" id="PRO_5010879664" description="Extracellular membrane protein CFEM domain-containing protein" evidence="1">
    <location>
        <begin position="18"/>
        <end position="104"/>
    </location>
</feature>
<accession>A0A1X7S7W9</accession>
<proteinExistence type="predicted"/>
<evidence type="ECO:0008006" key="4">
    <source>
        <dbReference type="Google" id="ProtNLM"/>
    </source>
</evidence>
<gene>
    <name evidence="2" type="ORF">ZT3D7_G10931</name>
</gene>
<feature type="signal peptide" evidence="1">
    <location>
        <begin position="1"/>
        <end position="17"/>
    </location>
</feature>
<sequence>MHATTAVIALLSALAIARPAPSEVNGDDLWGNCAGWTPCQDVVRIAEGCGTAKTEGGDVFSKPSWVQCTCSKIKPKQLEDCSSVCLEYFREGGDLKKLKDACGY</sequence>
<keyword evidence="3" id="KW-1185">Reference proteome</keyword>
<dbReference type="AlphaFoldDB" id="A0A1X7S7W9"/>
<keyword evidence="1" id="KW-0732">Signal</keyword>
<organism evidence="2 3">
    <name type="scientific">Zymoseptoria tritici (strain ST99CH_3D7)</name>
    <dbReference type="NCBI Taxonomy" id="1276538"/>
    <lineage>
        <taxon>Eukaryota</taxon>
        <taxon>Fungi</taxon>
        <taxon>Dikarya</taxon>
        <taxon>Ascomycota</taxon>
        <taxon>Pezizomycotina</taxon>
        <taxon>Dothideomycetes</taxon>
        <taxon>Dothideomycetidae</taxon>
        <taxon>Mycosphaerellales</taxon>
        <taxon>Mycosphaerellaceae</taxon>
        <taxon>Zymoseptoria</taxon>
    </lineage>
</organism>
<protein>
    <recommendedName>
        <fullName evidence="4">Extracellular membrane protein CFEM domain-containing protein</fullName>
    </recommendedName>
</protein>
<name>A0A1X7S7W9_ZYMT9</name>
<dbReference type="EMBL" id="LT853703">
    <property type="protein sequence ID" value="SMQ55776.1"/>
    <property type="molecule type" value="Genomic_DNA"/>
</dbReference>
<reference evidence="2 3" key="1">
    <citation type="submission" date="2016-06" db="EMBL/GenBank/DDBJ databases">
        <authorList>
            <person name="Kjaerup R.B."/>
            <person name="Dalgaard T.S."/>
            <person name="Juul-Madsen H.R."/>
        </authorList>
    </citation>
    <scope>NUCLEOTIDE SEQUENCE [LARGE SCALE GENOMIC DNA]</scope>
</reference>
<dbReference type="Proteomes" id="UP000215127">
    <property type="component" value="Chromosome 12"/>
</dbReference>
<evidence type="ECO:0000256" key="1">
    <source>
        <dbReference type="SAM" id="SignalP"/>
    </source>
</evidence>